<organism evidence="1 2">
    <name type="scientific">Lactuca saligna</name>
    <name type="common">Willowleaf lettuce</name>
    <dbReference type="NCBI Taxonomy" id="75948"/>
    <lineage>
        <taxon>Eukaryota</taxon>
        <taxon>Viridiplantae</taxon>
        <taxon>Streptophyta</taxon>
        <taxon>Embryophyta</taxon>
        <taxon>Tracheophyta</taxon>
        <taxon>Spermatophyta</taxon>
        <taxon>Magnoliopsida</taxon>
        <taxon>eudicotyledons</taxon>
        <taxon>Gunneridae</taxon>
        <taxon>Pentapetalae</taxon>
        <taxon>asterids</taxon>
        <taxon>campanulids</taxon>
        <taxon>Asterales</taxon>
        <taxon>Asteraceae</taxon>
        <taxon>Cichorioideae</taxon>
        <taxon>Cichorieae</taxon>
        <taxon>Lactucinae</taxon>
        <taxon>Lactuca</taxon>
    </lineage>
</organism>
<protein>
    <submittedName>
        <fullName evidence="1">Uncharacterized protein</fullName>
    </submittedName>
</protein>
<name>A0AA36E803_LACSI</name>
<proteinExistence type="predicted"/>
<sequence>MPITPKDLDTMKLGRIRKKDLSVAFQIRENPDAKFHRVCFYLPDKHLYSSSYLKYIVDFVSPNKANSVVDKKCFSDMINWYVQVHKSLLGIIQKLFKVQKQQQQ</sequence>
<accession>A0AA36E803</accession>
<evidence type="ECO:0000313" key="2">
    <source>
        <dbReference type="Proteomes" id="UP001177003"/>
    </source>
</evidence>
<reference evidence="1" key="1">
    <citation type="submission" date="2023-04" db="EMBL/GenBank/DDBJ databases">
        <authorList>
            <person name="Vijverberg K."/>
            <person name="Xiong W."/>
            <person name="Schranz E."/>
        </authorList>
    </citation>
    <scope>NUCLEOTIDE SEQUENCE</scope>
</reference>
<dbReference type="EMBL" id="OX465081">
    <property type="protein sequence ID" value="CAI9284665.1"/>
    <property type="molecule type" value="Genomic_DNA"/>
</dbReference>
<keyword evidence="2" id="KW-1185">Reference proteome</keyword>
<gene>
    <name evidence="1" type="ORF">LSALG_LOCUS24179</name>
</gene>
<evidence type="ECO:0000313" key="1">
    <source>
        <dbReference type="EMBL" id="CAI9284665.1"/>
    </source>
</evidence>
<dbReference type="Proteomes" id="UP001177003">
    <property type="component" value="Chromosome 5"/>
</dbReference>
<dbReference type="AlphaFoldDB" id="A0AA36E803"/>